<keyword evidence="5" id="KW-0418">Kinase</keyword>
<dbReference type="GO" id="GO:0004674">
    <property type="term" value="F:protein serine/threonine kinase activity"/>
    <property type="evidence" value="ECO:0007669"/>
    <property type="project" value="UniProtKB-KW"/>
</dbReference>
<dbReference type="PROSITE" id="PS50011">
    <property type="entry name" value="PROTEIN_KINASE_DOM"/>
    <property type="match status" value="1"/>
</dbReference>
<reference evidence="9" key="1">
    <citation type="submission" date="2019-11" db="UniProtKB">
        <authorList>
            <consortium name="WormBaseParasite"/>
        </authorList>
    </citation>
    <scope>IDENTIFICATION</scope>
</reference>
<accession>A0A5K3G207</accession>
<keyword evidence="2" id="KW-0723">Serine/threonine-protein kinase</keyword>
<evidence type="ECO:0000313" key="9">
    <source>
        <dbReference type="WBParaSite" id="MCU_013017-RA"/>
    </source>
</evidence>
<evidence type="ECO:0000259" key="8">
    <source>
        <dbReference type="PROSITE" id="PS50011"/>
    </source>
</evidence>
<dbReference type="InterPro" id="IPR001245">
    <property type="entry name" value="Ser-Thr/Tyr_kinase_cat_dom"/>
</dbReference>
<evidence type="ECO:0000256" key="1">
    <source>
        <dbReference type="ARBA" id="ARBA00005843"/>
    </source>
</evidence>
<dbReference type="GO" id="GO:0005524">
    <property type="term" value="F:ATP binding"/>
    <property type="evidence" value="ECO:0007669"/>
    <property type="project" value="UniProtKB-KW"/>
</dbReference>
<dbReference type="Gene3D" id="1.10.510.10">
    <property type="entry name" value="Transferase(Phosphotransferase) domain 1"/>
    <property type="match status" value="1"/>
</dbReference>
<dbReference type="InterPro" id="IPR000719">
    <property type="entry name" value="Prot_kinase_dom"/>
</dbReference>
<evidence type="ECO:0000256" key="3">
    <source>
        <dbReference type="ARBA" id="ARBA00022679"/>
    </source>
</evidence>
<evidence type="ECO:0000256" key="5">
    <source>
        <dbReference type="ARBA" id="ARBA00022777"/>
    </source>
</evidence>
<dbReference type="Pfam" id="PF07714">
    <property type="entry name" value="PK_Tyr_Ser-Thr"/>
    <property type="match status" value="1"/>
</dbReference>
<dbReference type="InterPro" id="IPR050940">
    <property type="entry name" value="Actin_reg-Ser/Thr_kinase"/>
</dbReference>
<evidence type="ECO:0000256" key="7">
    <source>
        <dbReference type="SAM" id="MobiDB-lite"/>
    </source>
</evidence>
<dbReference type="PANTHER" id="PTHR46485">
    <property type="entry name" value="LIM DOMAIN KINASE 1"/>
    <property type="match status" value="1"/>
</dbReference>
<evidence type="ECO:0000256" key="6">
    <source>
        <dbReference type="ARBA" id="ARBA00022840"/>
    </source>
</evidence>
<dbReference type="AlphaFoldDB" id="A0A5K3G207"/>
<dbReference type="SUPFAM" id="SSF56112">
    <property type="entry name" value="Protein kinase-like (PK-like)"/>
    <property type="match status" value="1"/>
</dbReference>
<comment type="similarity">
    <text evidence="1">Belongs to the protein kinase superfamily. TKL Ser/Thr protein kinase family.</text>
</comment>
<name>A0A5K3G207_MESCO</name>
<keyword evidence="4" id="KW-0547">Nucleotide-binding</keyword>
<organism evidence="9">
    <name type="scientific">Mesocestoides corti</name>
    <name type="common">Flatworm</name>
    <dbReference type="NCBI Taxonomy" id="53468"/>
    <lineage>
        <taxon>Eukaryota</taxon>
        <taxon>Metazoa</taxon>
        <taxon>Spiralia</taxon>
        <taxon>Lophotrochozoa</taxon>
        <taxon>Platyhelminthes</taxon>
        <taxon>Cestoda</taxon>
        <taxon>Eucestoda</taxon>
        <taxon>Cyclophyllidea</taxon>
        <taxon>Mesocestoididae</taxon>
        <taxon>Mesocestoides</taxon>
    </lineage>
</organism>
<protein>
    <submittedName>
        <fullName evidence="9">Protein kinase domain-containing protein</fullName>
    </submittedName>
</protein>
<sequence length="189" mass="20138">MFTTARRNVDATKIAGSAYCTAPECLHKVAPYSPAADIFAFGLLVCELITRLVNNGSTIPRTAEFGLDRDSLPVSQDCPAWFLELAVDCCKVEHQERPSVEDIVDRIMQHSLDRQAASPLPVNCSRAFALASGEKEDAPGRSSLKRYTGGSSMQNNNGQAIGTTDCLLISTTSSSATAPSLAVLPDCLG</sequence>
<evidence type="ECO:0000256" key="2">
    <source>
        <dbReference type="ARBA" id="ARBA00022527"/>
    </source>
</evidence>
<keyword evidence="6" id="KW-0067">ATP-binding</keyword>
<dbReference type="InterPro" id="IPR011009">
    <property type="entry name" value="Kinase-like_dom_sf"/>
</dbReference>
<dbReference type="WBParaSite" id="MCU_013017-RA">
    <property type="protein sequence ID" value="MCU_013017-RA"/>
    <property type="gene ID" value="MCU_013017"/>
</dbReference>
<feature type="region of interest" description="Disordered" evidence="7">
    <location>
        <begin position="133"/>
        <end position="155"/>
    </location>
</feature>
<evidence type="ECO:0000256" key="4">
    <source>
        <dbReference type="ARBA" id="ARBA00022741"/>
    </source>
</evidence>
<feature type="domain" description="Protein kinase" evidence="8">
    <location>
        <begin position="1"/>
        <end position="113"/>
    </location>
</feature>
<dbReference type="PANTHER" id="PTHR46485:SF5">
    <property type="entry name" value="CENTER DIVIDER, ISOFORM A"/>
    <property type="match status" value="1"/>
</dbReference>
<keyword evidence="3" id="KW-0808">Transferase</keyword>
<proteinExistence type="inferred from homology"/>